<dbReference type="PROSITE" id="PS50994">
    <property type="entry name" value="INTEGRASE"/>
    <property type="match status" value="1"/>
</dbReference>
<evidence type="ECO:0000313" key="2">
    <source>
        <dbReference type="EMBL" id="KAG2191198.1"/>
    </source>
</evidence>
<reference evidence="2" key="1">
    <citation type="submission" date="2020-12" db="EMBL/GenBank/DDBJ databases">
        <title>Metabolic potential, ecology and presence of endohyphal bacteria is reflected in genomic diversity of Mucoromycotina.</title>
        <authorList>
            <person name="Muszewska A."/>
            <person name="Okrasinska A."/>
            <person name="Steczkiewicz K."/>
            <person name="Drgas O."/>
            <person name="Orlowska M."/>
            <person name="Perlinska-Lenart U."/>
            <person name="Aleksandrzak-Piekarczyk T."/>
            <person name="Szatraj K."/>
            <person name="Zielenkiewicz U."/>
            <person name="Pilsyk S."/>
            <person name="Malc E."/>
            <person name="Mieczkowski P."/>
            <person name="Kruszewska J.S."/>
            <person name="Biernat P."/>
            <person name="Pawlowska J."/>
        </authorList>
    </citation>
    <scope>NUCLEOTIDE SEQUENCE</scope>
    <source>
        <strain evidence="2">WA0000017839</strain>
    </source>
</reference>
<dbReference type="Gene3D" id="3.30.420.10">
    <property type="entry name" value="Ribonuclease H-like superfamily/Ribonuclease H"/>
    <property type="match status" value="1"/>
</dbReference>
<dbReference type="OrthoDB" id="412584at2759"/>
<dbReference type="PANTHER" id="PTHR37984">
    <property type="entry name" value="PROTEIN CBG26694"/>
    <property type="match status" value="1"/>
</dbReference>
<comment type="caution">
    <text evidence="2">The sequence shown here is derived from an EMBL/GenBank/DDBJ whole genome shotgun (WGS) entry which is preliminary data.</text>
</comment>
<protein>
    <recommendedName>
        <fullName evidence="1">Integrase catalytic domain-containing protein</fullName>
    </recommendedName>
</protein>
<dbReference type="InterPro" id="IPR001584">
    <property type="entry name" value="Integrase_cat-core"/>
</dbReference>
<accession>A0A8H7UT82</accession>
<proteinExistence type="predicted"/>
<dbReference type="InterPro" id="IPR012337">
    <property type="entry name" value="RNaseH-like_sf"/>
</dbReference>
<dbReference type="InterPro" id="IPR041588">
    <property type="entry name" value="Integrase_H2C2"/>
</dbReference>
<dbReference type="Gene3D" id="1.10.340.70">
    <property type="match status" value="1"/>
</dbReference>
<gene>
    <name evidence="2" type="ORF">INT47_004429</name>
</gene>
<dbReference type="AlphaFoldDB" id="A0A8H7UT82"/>
<dbReference type="SUPFAM" id="SSF53098">
    <property type="entry name" value="Ribonuclease H-like"/>
    <property type="match status" value="1"/>
</dbReference>
<dbReference type="GO" id="GO:0015074">
    <property type="term" value="P:DNA integration"/>
    <property type="evidence" value="ECO:0007669"/>
    <property type="project" value="InterPro"/>
</dbReference>
<evidence type="ECO:0000313" key="3">
    <source>
        <dbReference type="Proteomes" id="UP000603453"/>
    </source>
</evidence>
<evidence type="ECO:0000259" key="1">
    <source>
        <dbReference type="PROSITE" id="PS50994"/>
    </source>
</evidence>
<dbReference type="InterPro" id="IPR050951">
    <property type="entry name" value="Retrovirus_Pol_polyprotein"/>
</dbReference>
<name>A0A8H7UT82_9FUNG</name>
<dbReference type="Proteomes" id="UP000603453">
    <property type="component" value="Unassembled WGS sequence"/>
</dbReference>
<dbReference type="EMBL" id="JAEPRD010000462">
    <property type="protein sequence ID" value="KAG2191198.1"/>
    <property type="molecule type" value="Genomic_DNA"/>
</dbReference>
<organism evidence="2 3">
    <name type="scientific">Mucor saturninus</name>
    <dbReference type="NCBI Taxonomy" id="64648"/>
    <lineage>
        <taxon>Eukaryota</taxon>
        <taxon>Fungi</taxon>
        <taxon>Fungi incertae sedis</taxon>
        <taxon>Mucoromycota</taxon>
        <taxon>Mucoromycotina</taxon>
        <taxon>Mucoromycetes</taxon>
        <taxon>Mucorales</taxon>
        <taxon>Mucorineae</taxon>
        <taxon>Mucoraceae</taxon>
        <taxon>Mucor</taxon>
    </lineage>
</organism>
<dbReference type="PANTHER" id="PTHR37984:SF5">
    <property type="entry name" value="PROTEIN NYNRIN-LIKE"/>
    <property type="match status" value="1"/>
</dbReference>
<dbReference type="GO" id="GO:0005634">
    <property type="term" value="C:nucleus"/>
    <property type="evidence" value="ECO:0007669"/>
    <property type="project" value="UniProtKB-ARBA"/>
</dbReference>
<dbReference type="FunFam" id="1.10.340.70:FF:000001">
    <property type="entry name" value="Retrovirus-related Pol polyprotein from transposon gypsy-like Protein"/>
    <property type="match status" value="1"/>
</dbReference>
<dbReference type="Pfam" id="PF17921">
    <property type="entry name" value="Integrase_H2C2"/>
    <property type="match status" value="1"/>
</dbReference>
<dbReference type="GO" id="GO:0003676">
    <property type="term" value="F:nucleic acid binding"/>
    <property type="evidence" value="ECO:0007669"/>
    <property type="project" value="InterPro"/>
</dbReference>
<keyword evidence="3" id="KW-1185">Reference proteome</keyword>
<dbReference type="InterPro" id="IPR036397">
    <property type="entry name" value="RNaseH_sf"/>
</dbReference>
<sequence length="274" mass="32061">MSEIELYNPDIQYKAGKDNTIQDLLSRRDGPDCVPATTSVQPKYLYNTSQVTNTTNKNSTSLNKAVKSIKDDPIQDWPLLYFRNTDQWPKLLQPELLQNQEKFIVKNHHIYKLIKHKNNTDITELKFIPFHQRADFIDNFHTAYGHLSQVSVYHQLKSRIWWPGMQNNITDWLKSCAQCQLASRAEKNVHHSPMKPLDVPPAFSRWHLDFIGELRTTTNENRWILVAVDYATNWPIIRALKYTTGDGIVRFIYEEIVLKFGNPVEIFTDRGQKF</sequence>
<feature type="domain" description="Integrase catalytic" evidence="1">
    <location>
        <begin position="197"/>
        <end position="274"/>
    </location>
</feature>